<feature type="region of interest" description="Disordered" evidence="1">
    <location>
        <begin position="1"/>
        <end position="21"/>
    </location>
</feature>
<dbReference type="Proteomes" id="UP001225598">
    <property type="component" value="Chromosome"/>
</dbReference>
<dbReference type="Pfam" id="PF09981">
    <property type="entry name" value="DUF2218"/>
    <property type="match status" value="1"/>
</dbReference>
<evidence type="ECO:0000313" key="2">
    <source>
        <dbReference type="EMBL" id="WIM68545.1"/>
    </source>
</evidence>
<dbReference type="EMBL" id="CP126969">
    <property type="protein sequence ID" value="WIM68545.1"/>
    <property type="molecule type" value="Genomic_DNA"/>
</dbReference>
<dbReference type="Gene3D" id="3.30.310.50">
    <property type="entry name" value="Alpha-D-phosphohexomutase, C-terminal domain"/>
    <property type="match status" value="1"/>
</dbReference>
<dbReference type="RefSeq" id="WP_284826145.1">
    <property type="nucleotide sequence ID" value="NZ_CP126969.1"/>
</dbReference>
<reference evidence="2 3" key="1">
    <citation type="submission" date="2023-05" db="EMBL/GenBank/DDBJ databases">
        <title>Corynebacterium suedekumii sp. nov. and Corynebacterium breve sp. nov. isolated from raw cow's milk.</title>
        <authorList>
            <person name="Baer M.K."/>
            <person name="Mehl L."/>
            <person name="Hellmuth R."/>
            <person name="Marke G."/>
            <person name="Lipski A."/>
        </authorList>
    </citation>
    <scope>NUCLEOTIDE SEQUENCE [LARGE SCALE GENOMIC DNA]</scope>
    <source>
        <strain evidence="2 3">R4</strain>
    </source>
</reference>
<sequence length="120" mass="13298">MSETITSTARVRTDRPGRYGKQLASHFGKKIDSQWDAEAQRGHLTFPSNADDLPAVTCDMIAGDNVLMLSLDGETETVIRLERVVAVHLIRFGAKDALEVKWTRTGGEEAHFTIADVEQK</sequence>
<organism evidence="2 3">
    <name type="scientific">Corynebacterium breve</name>
    <dbReference type="NCBI Taxonomy" id="3049799"/>
    <lineage>
        <taxon>Bacteria</taxon>
        <taxon>Bacillati</taxon>
        <taxon>Actinomycetota</taxon>
        <taxon>Actinomycetes</taxon>
        <taxon>Mycobacteriales</taxon>
        <taxon>Corynebacteriaceae</taxon>
        <taxon>Corynebacterium</taxon>
    </lineage>
</organism>
<name>A0ABY8VIG4_9CORY</name>
<evidence type="ECO:0000313" key="3">
    <source>
        <dbReference type="Proteomes" id="UP001225598"/>
    </source>
</evidence>
<feature type="compositionally biased region" description="Polar residues" evidence="1">
    <location>
        <begin position="1"/>
        <end position="10"/>
    </location>
</feature>
<accession>A0ABY8VIG4</accession>
<proteinExistence type="predicted"/>
<gene>
    <name evidence="2" type="ORF">QP027_03890</name>
</gene>
<protein>
    <submittedName>
        <fullName evidence="2">DUF2218 domain-containing protein</fullName>
    </submittedName>
</protein>
<dbReference type="InterPro" id="IPR014543">
    <property type="entry name" value="UCP028291"/>
</dbReference>
<keyword evidence="3" id="KW-1185">Reference proteome</keyword>
<evidence type="ECO:0000256" key="1">
    <source>
        <dbReference type="SAM" id="MobiDB-lite"/>
    </source>
</evidence>